<proteinExistence type="predicted"/>
<reference evidence="3" key="1">
    <citation type="journal article" date="2019" name="Nat. Commun.">
        <title>The genome of broomcorn millet.</title>
        <authorList>
            <person name="Zou C."/>
            <person name="Miki D."/>
            <person name="Li D."/>
            <person name="Tang Q."/>
            <person name="Xiao L."/>
            <person name="Rajput S."/>
            <person name="Deng P."/>
            <person name="Jia W."/>
            <person name="Huang R."/>
            <person name="Zhang M."/>
            <person name="Sun Y."/>
            <person name="Hu J."/>
            <person name="Fu X."/>
            <person name="Schnable P.S."/>
            <person name="Li F."/>
            <person name="Zhang H."/>
            <person name="Feng B."/>
            <person name="Zhu X."/>
            <person name="Liu R."/>
            <person name="Schnable J.C."/>
            <person name="Zhu J.-K."/>
            <person name="Zhang H."/>
        </authorList>
    </citation>
    <scope>NUCLEOTIDE SEQUENCE [LARGE SCALE GENOMIC DNA]</scope>
</reference>
<sequence>MPGEGWSGTTKPRRSSCGLRLGGASNRHRTGTDRLVLVVVTRQNIRHGVQDQIHPSSTRLRLRIQPSSELRILHGPWESTICAREAGTILSIRSAPRLAEETARSGPGYGLHVAATNLARCEGVSGLAVRLHTPLYFTVRNSGVWPVATVSGGLAGRGTCHVTDSEYLGL</sequence>
<organism evidence="2 3">
    <name type="scientific">Panicum miliaceum</name>
    <name type="common">Proso millet</name>
    <name type="synonym">Broomcorn millet</name>
    <dbReference type="NCBI Taxonomy" id="4540"/>
    <lineage>
        <taxon>Eukaryota</taxon>
        <taxon>Viridiplantae</taxon>
        <taxon>Streptophyta</taxon>
        <taxon>Embryophyta</taxon>
        <taxon>Tracheophyta</taxon>
        <taxon>Spermatophyta</taxon>
        <taxon>Magnoliopsida</taxon>
        <taxon>Liliopsida</taxon>
        <taxon>Poales</taxon>
        <taxon>Poaceae</taxon>
        <taxon>PACMAD clade</taxon>
        <taxon>Panicoideae</taxon>
        <taxon>Panicodae</taxon>
        <taxon>Paniceae</taxon>
        <taxon>Panicinae</taxon>
        <taxon>Panicum</taxon>
        <taxon>Panicum sect. Panicum</taxon>
    </lineage>
</organism>
<feature type="region of interest" description="Disordered" evidence="1">
    <location>
        <begin position="1"/>
        <end position="26"/>
    </location>
</feature>
<keyword evidence="3" id="KW-1185">Reference proteome</keyword>
<comment type="caution">
    <text evidence="2">The sequence shown here is derived from an EMBL/GenBank/DDBJ whole genome shotgun (WGS) entry which is preliminary data.</text>
</comment>
<protein>
    <submittedName>
        <fullName evidence="2">Uncharacterized protein</fullName>
    </submittedName>
</protein>
<dbReference type="EMBL" id="PQIB02000010">
    <property type="protein sequence ID" value="RLM92542.1"/>
    <property type="molecule type" value="Genomic_DNA"/>
</dbReference>
<accession>A0A3L6QZA4</accession>
<evidence type="ECO:0000313" key="2">
    <source>
        <dbReference type="EMBL" id="RLM92542.1"/>
    </source>
</evidence>
<dbReference type="Proteomes" id="UP000275267">
    <property type="component" value="Unassembled WGS sequence"/>
</dbReference>
<gene>
    <name evidence="2" type="ORF">C2845_PM08G29760</name>
</gene>
<dbReference type="AlphaFoldDB" id="A0A3L6QZA4"/>
<evidence type="ECO:0000256" key="1">
    <source>
        <dbReference type="SAM" id="MobiDB-lite"/>
    </source>
</evidence>
<evidence type="ECO:0000313" key="3">
    <source>
        <dbReference type="Proteomes" id="UP000275267"/>
    </source>
</evidence>
<name>A0A3L6QZA4_PANMI</name>